<evidence type="ECO:0000313" key="5">
    <source>
        <dbReference type="EMBL" id="HIY21209.1"/>
    </source>
</evidence>
<gene>
    <name evidence="5" type="ORF">H9841_04825</name>
</gene>
<keyword evidence="2 4" id="KW-0808">Transferase</keyword>
<dbReference type="InterPro" id="IPR018193">
    <property type="entry name" value="Glyc_kinase_flavodox-like_fold"/>
</dbReference>
<dbReference type="Gene3D" id="3.40.50.10350">
    <property type="entry name" value="Glycerate kinase, domain 1"/>
    <property type="match status" value="1"/>
</dbReference>
<organism evidence="5 6">
    <name type="scientific">Candidatus Flavonifractor merdigallinarum</name>
    <dbReference type="NCBI Taxonomy" id="2838589"/>
    <lineage>
        <taxon>Bacteria</taxon>
        <taxon>Bacillati</taxon>
        <taxon>Bacillota</taxon>
        <taxon>Clostridia</taxon>
        <taxon>Eubacteriales</taxon>
        <taxon>Oscillospiraceae</taxon>
        <taxon>Flavonifractor</taxon>
    </lineage>
</organism>
<dbReference type="SUPFAM" id="SSF110738">
    <property type="entry name" value="Glycerate kinase I"/>
    <property type="match status" value="1"/>
</dbReference>
<dbReference type="EMBL" id="DXDX01000086">
    <property type="protein sequence ID" value="HIY21209.1"/>
    <property type="molecule type" value="Genomic_DNA"/>
</dbReference>
<dbReference type="Proteomes" id="UP000823868">
    <property type="component" value="Unassembled WGS sequence"/>
</dbReference>
<dbReference type="Gene3D" id="3.90.1510.10">
    <property type="entry name" value="Glycerate kinase, domain 2"/>
    <property type="match status" value="1"/>
</dbReference>
<dbReference type="GO" id="GO:0008887">
    <property type="term" value="F:glycerate kinase activity"/>
    <property type="evidence" value="ECO:0007669"/>
    <property type="project" value="UniProtKB-UniRule"/>
</dbReference>
<comment type="caution">
    <text evidence="5">The sequence shown here is derived from an EMBL/GenBank/DDBJ whole genome shotgun (WGS) entry which is preliminary data.</text>
</comment>
<dbReference type="PANTHER" id="PTHR21599:SF0">
    <property type="entry name" value="GLYCERATE KINASE"/>
    <property type="match status" value="1"/>
</dbReference>
<proteinExistence type="inferred from homology"/>
<dbReference type="InterPro" id="IPR018197">
    <property type="entry name" value="Glycerate_kinase_RE-like"/>
</dbReference>
<dbReference type="GO" id="GO:0031388">
    <property type="term" value="P:organic acid phosphorylation"/>
    <property type="evidence" value="ECO:0007669"/>
    <property type="project" value="UniProtKB-UniRule"/>
</dbReference>
<dbReference type="Pfam" id="PF02595">
    <property type="entry name" value="Gly_kinase"/>
    <property type="match status" value="1"/>
</dbReference>
<keyword evidence="3 4" id="KW-0418">Kinase</keyword>
<evidence type="ECO:0000256" key="2">
    <source>
        <dbReference type="ARBA" id="ARBA00022679"/>
    </source>
</evidence>
<dbReference type="AlphaFoldDB" id="A0A9D1Y7Q7"/>
<reference evidence="5" key="1">
    <citation type="journal article" date="2021" name="PeerJ">
        <title>Extensive microbial diversity within the chicken gut microbiome revealed by metagenomics and culture.</title>
        <authorList>
            <person name="Gilroy R."/>
            <person name="Ravi A."/>
            <person name="Getino M."/>
            <person name="Pursley I."/>
            <person name="Horton D.L."/>
            <person name="Alikhan N.F."/>
            <person name="Baker D."/>
            <person name="Gharbi K."/>
            <person name="Hall N."/>
            <person name="Watson M."/>
            <person name="Adriaenssens E.M."/>
            <person name="Foster-Nyarko E."/>
            <person name="Jarju S."/>
            <person name="Secka A."/>
            <person name="Antonio M."/>
            <person name="Oren A."/>
            <person name="Chaudhuri R.R."/>
            <person name="La Ragione R."/>
            <person name="Hildebrand F."/>
            <person name="Pallen M.J."/>
        </authorList>
    </citation>
    <scope>NUCLEOTIDE SEQUENCE</scope>
    <source>
        <strain evidence="5">ChiBcec16_6824</strain>
    </source>
</reference>
<dbReference type="PANTHER" id="PTHR21599">
    <property type="entry name" value="GLYCERATE KINASE"/>
    <property type="match status" value="1"/>
</dbReference>
<evidence type="ECO:0000256" key="1">
    <source>
        <dbReference type="ARBA" id="ARBA00006284"/>
    </source>
</evidence>
<comment type="similarity">
    <text evidence="1 4">Belongs to the glycerate kinase type-1 family.</text>
</comment>
<reference evidence="5" key="2">
    <citation type="submission" date="2021-04" db="EMBL/GenBank/DDBJ databases">
        <authorList>
            <person name="Gilroy R."/>
        </authorList>
    </citation>
    <scope>NUCLEOTIDE SEQUENCE</scope>
    <source>
        <strain evidence="5">ChiBcec16_6824</strain>
    </source>
</reference>
<dbReference type="InterPro" id="IPR036129">
    <property type="entry name" value="Glycerate_kinase_sf"/>
</dbReference>
<evidence type="ECO:0000313" key="6">
    <source>
        <dbReference type="Proteomes" id="UP000823868"/>
    </source>
</evidence>
<evidence type="ECO:0000256" key="4">
    <source>
        <dbReference type="PIRNR" id="PIRNR006078"/>
    </source>
</evidence>
<protein>
    <submittedName>
        <fullName evidence="5">Glycerate kinase</fullName>
    </submittedName>
</protein>
<evidence type="ECO:0000256" key="3">
    <source>
        <dbReference type="ARBA" id="ARBA00022777"/>
    </source>
</evidence>
<dbReference type="InterPro" id="IPR004381">
    <property type="entry name" value="Glycerate_kinase"/>
</dbReference>
<accession>A0A9D1Y7Q7</accession>
<sequence>MKRILLVPDSFKGTMSSREVCDIMAGEIQTYYPQAQVIAIPVADGGEGSVDAFLSAMGGEKVKVPCQGPYLEEREGFYGRLPDGTAVVEMAAAAGLPLVGERLNAGATSTYGVGQLILAAARQGARRIIVGLGGSATNDGGCGAAAALGVRFLDTQGEEYIPTGDTLDQLGTIDLSHLDVALEGVELVAMCDIDNPLCGPSGASAVFGPQKGATPEQVEVLDRNLHHLADVTAARLGEDLRNLPGAGAAGGMGFGMRALLGSTMQMGIETVLDTVGFERLLKGADLVLTGEGKLDTQSLRGKVVVGVARRCVPKNVPVVAVVGDIGDGVEKVYELGVTAVFSINRVALPFEQARTRSRSDLQKTMENLMRLIWRMEQR</sequence>
<name>A0A9D1Y7Q7_9FIRM</name>
<dbReference type="NCBIfam" id="TIGR00045">
    <property type="entry name" value="glycerate kinase"/>
    <property type="match status" value="1"/>
</dbReference>
<dbReference type="PIRSF" id="PIRSF006078">
    <property type="entry name" value="GlxK"/>
    <property type="match status" value="1"/>
</dbReference>